<name>A0AA40E273_9PEZI</name>
<reference evidence="2" key="1">
    <citation type="submission" date="2023-06" db="EMBL/GenBank/DDBJ databases">
        <title>Genome-scale phylogeny and comparative genomics of the fungal order Sordariales.</title>
        <authorList>
            <consortium name="Lawrence Berkeley National Laboratory"/>
            <person name="Hensen N."/>
            <person name="Bonometti L."/>
            <person name="Westerberg I."/>
            <person name="Brannstrom I.O."/>
            <person name="Guillou S."/>
            <person name="Cros-Aarteil S."/>
            <person name="Calhoun S."/>
            <person name="Haridas S."/>
            <person name="Kuo A."/>
            <person name="Mondo S."/>
            <person name="Pangilinan J."/>
            <person name="Riley R."/>
            <person name="Labutti K."/>
            <person name="Andreopoulos B."/>
            <person name="Lipzen A."/>
            <person name="Chen C."/>
            <person name="Yanf M."/>
            <person name="Daum C."/>
            <person name="Ng V."/>
            <person name="Clum A."/>
            <person name="Steindorff A."/>
            <person name="Ohm R."/>
            <person name="Martin F."/>
            <person name="Silar P."/>
            <person name="Natvig D."/>
            <person name="Lalanne C."/>
            <person name="Gautier V."/>
            <person name="Ament-Velasquez S.L."/>
            <person name="Kruys A."/>
            <person name="Hutchinson M.I."/>
            <person name="Powell A.J."/>
            <person name="Barry K."/>
            <person name="Miller A.N."/>
            <person name="Grigoriev I.V."/>
            <person name="Debuchy R."/>
            <person name="Gladieux P."/>
            <person name="Thoren M.H."/>
            <person name="Johannesson H."/>
        </authorList>
    </citation>
    <scope>NUCLEOTIDE SEQUENCE</scope>
    <source>
        <strain evidence="2">SMH4607-1</strain>
    </source>
</reference>
<comment type="caution">
    <text evidence="2">The sequence shown here is derived from an EMBL/GenBank/DDBJ whole genome shotgun (WGS) entry which is preliminary data.</text>
</comment>
<feature type="region of interest" description="Disordered" evidence="1">
    <location>
        <begin position="1"/>
        <end position="49"/>
    </location>
</feature>
<evidence type="ECO:0000313" key="3">
    <source>
        <dbReference type="Proteomes" id="UP001172102"/>
    </source>
</evidence>
<evidence type="ECO:0000313" key="2">
    <source>
        <dbReference type="EMBL" id="KAK0719928.1"/>
    </source>
</evidence>
<feature type="compositionally biased region" description="Basic and acidic residues" evidence="1">
    <location>
        <begin position="28"/>
        <end position="49"/>
    </location>
</feature>
<accession>A0AA40E273</accession>
<feature type="region of interest" description="Disordered" evidence="1">
    <location>
        <begin position="275"/>
        <end position="322"/>
    </location>
</feature>
<feature type="compositionally biased region" description="Basic and acidic residues" evidence="1">
    <location>
        <begin position="300"/>
        <end position="321"/>
    </location>
</feature>
<evidence type="ECO:0000256" key="1">
    <source>
        <dbReference type="SAM" id="MobiDB-lite"/>
    </source>
</evidence>
<proteinExistence type="predicted"/>
<dbReference type="EMBL" id="JAUKUA010000003">
    <property type="protein sequence ID" value="KAK0719928.1"/>
    <property type="molecule type" value="Genomic_DNA"/>
</dbReference>
<gene>
    <name evidence="2" type="ORF">B0H67DRAFT_533983</name>
</gene>
<protein>
    <submittedName>
        <fullName evidence="2">Uncharacterized protein</fullName>
    </submittedName>
</protein>
<keyword evidence="3" id="KW-1185">Reference proteome</keyword>
<dbReference type="AlphaFoldDB" id="A0AA40E273"/>
<dbReference type="Proteomes" id="UP001172102">
    <property type="component" value="Unassembled WGS sequence"/>
</dbReference>
<sequence length="521" mass="58237">MGMLGPLTSQALGRSPYDDVVLGEGEDDPRTPRQIYDERGRPVNPETRRINRDVIRSHNEVMLVIGVAEPENGIPDAQAEATVKQYEYENNIGRNLFDIHRVVDTANVWGVNGLRQRILLYKQYARVPFHDLFEYHRTRQSAASSLLSGLPSLVAGIAIRQAPIPYSKFPWARSLSTYVQLHLEIFSFLQRVGIASSTAILPNWKFFLPGSSLSPISIPPLPTSFAPGSIIQWIGGCIFGIMPFATYYALSRASHVVTMYACAYALHMLPHPRNAERRGLSHHQPSTTPSRIPSTAEPAARPEEEPRNGRDINRERAEDPNFRVLEGQPQNEALPVGAGRRQSTISVRGDEFASDDEETEVISATLISFDVEATESTDTTPGVWSAELRPNVADSRAAAATAAQDPVYRETFLASLPPILAADALGVALARILMMPWESQALLRLAREFTMRQRLPLDTLHDIGMWQNLSWARLRNAVGMELVFLFMQGEAWAAFMLIAERFRYSEEEWNSRVGLDESEDN</sequence>
<organism evidence="2 3">
    <name type="scientific">Lasiosphaeris hirsuta</name>
    <dbReference type="NCBI Taxonomy" id="260670"/>
    <lineage>
        <taxon>Eukaryota</taxon>
        <taxon>Fungi</taxon>
        <taxon>Dikarya</taxon>
        <taxon>Ascomycota</taxon>
        <taxon>Pezizomycotina</taxon>
        <taxon>Sordariomycetes</taxon>
        <taxon>Sordariomycetidae</taxon>
        <taxon>Sordariales</taxon>
        <taxon>Lasiosphaeriaceae</taxon>
        <taxon>Lasiosphaeris</taxon>
    </lineage>
</organism>
<feature type="compositionally biased region" description="Polar residues" evidence="1">
    <location>
        <begin position="283"/>
        <end position="293"/>
    </location>
</feature>